<evidence type="ECO:0000313" key="2">
    <source>
        <dbReference type="Proteomes" id="UP000007431"/>
    </source>
</evidence>
<dbReference type="HOGENOM" id="CLU_618418_0_0_1"/>
<organism evidence="2">
    <name type="scientific">Schizophyllum commune (strain H4-8 / FGSC 9210)</name>
    <name type="common">Split gill fungus</name>
    <dbReference type="NCBI Taxonomy" id="578458"/>
    <lineage>
        <taxon>Eukaryota</taxon>
        <taxon>Fungi</taxon>
        <taxon>Dikarya</taxon>
        <taxon>Basidiomycota</taxon>
        <taxon>Agaricomycotina</taxon>
        <taxon>Agaricomycetes</taxon>
        <taxon>Agaricomycetidae</taxon>
        <taxon>Agaricales</taxon>
        <taxon>Schizophyllaceae</taxon>
        <taxon>Schizophyllum</taxon>
    </lineage>
</organism>
<protein>
    <recommendedName>
        <fullName evidence="3">F-box domain-containing protein</fullName>
    </recommendedName>
</protein>
<dbReference type="GeneID" id="9585770"/>
<gene>
    <name evidence="1" type="ORF">SCHCODRAFT_107172</name>
</gene>
<dbReference type="SUPFAM" id="SSF52047">
    <property type="entry name" value="RNI-like"/>
    <property type="match status" value="1"/>
</dbReference>
<sequence>MHRALYSPSPGEAAGISERVQRLGAASSEMRRVLACIDQQVDLGRALLAPWRRLPPELWQKIFRLIVPCVWDGTRIHHLPDPAAEVCRAWRDLIDDIPSWAGAPFVFEINVYDTPPPAPGLGKVVKKDLAATGDQPLHIRIIDHMDDDMRSPLSYFSEEEGSQVWASICQSTHRWETVELRNIPDESLDILHNRQFPILHSLTHMHLSDIDPERPVNELVRRVQAFENARNLTTVSLNGSWAPLNLRLPLSWTRIASLSIDYYNDWDDESQSTLFAAVLSCSQTLRSCAIDGFAFASDWVGHEHPLPDTQPAMFPLLQELTLKECGVYFMSHISAPALRFISINERDLGMRAQTESWFSIDTMSLFRGLLDASHGCQALLAIRLIDTCIDGISHILGCLPQLTSLHIEDHNVRVSMAEIIDLVRALERSNDRPASLSFLPVLARLYISLDERLALDDSFLELAQTSVQSRCPASPYTLDGKRLACLETVDIRRAGLMDSYSLLS</sequence>
<evidence type="ECO:0008006" key="3">
    <source>
        <dbReference type="Google" id="ProtNLM"/>
    </source>
</evidence>
<dbReference type="Gene3D" id="3.80.10.10">
    <property type="entry name" value="Ribonuclease Inhibitor"/>
    <property type="match status" value="1"/>
</dbReference>
<proteinExistence type="predicted"/>
<keyword evidence="2" id="KW-1185">Reference proteome</keyword>
<dbReference type="InParanoid" id="D8PXH1"/>
<dbReference type="InterPro" id="IPR032675">
    <property type="entry name" value="LRR_dom_sf"/>
</dbReference>
<dbReference type="EMBL" id="GL377304">
    <property type="protein sequence ID" value="EFI99670.1"/>
    <property type="molecule type" value="Genomic_DNA"/>
</dbReference>
<dbReference type="VEuPathDB" id="FungiDB:SCHCODRAFT_01295103"/>
<dbReference type="Proteomes" id="UP000007431">
    <property type="component" value="Unassembled WGS sequence"/>
</dbReference>
<evidence type="ECO:0000313" key="1">
    <source>
        <dbReference type="EMBL" id="EFI99670.1"/>
    </source>
</evidence>
<accession>D8PXH1</accession>
<dbReference type="OrthoDB" id="3365698at2759"/>
<reference evidence="1 2" key="1">
    <citation type="journal article" date="2010" name="Nat. Biotechnol.">
        <title>Genome sequence of the model mushroom Schizophyllum commune.</title>
        <authorList>
            <person name="Ohm R.A."/>
            <person name="de Jong J.F."/>
            <person name="Lugones L.G."/>
            <person name="Aerts A."/>
            <person name="Kothe E."/>
            <person name="Stajich J.E."/>
            <person name="de Vries R.P."/>
            <person name="Record E."/>
            <person name="Levasseur A."/>
            <person name="Baker S.E."/>
            <person name="Bartholomew K.A."/>
            <person name="Coutinho P.M."/>
            <person name="Erdmann S."/>
            <person name="Fowler T.J."/>
            <person name="Gathman A.C."/>
            <person name="Lombard V."/>
            <person name="Henrissat B."/>
            <person name="Knabe N."/>
            <person name="Kuees U."/>
            <person name="Lilly W.W."/>
            <person name="Lindquist E."/>
            <person name="Lucas S."/>
            <person name="Magnuson J.K."/>
            <person name="Piumi F."/>
            <person name="Raudaskoski M."/>
            <person name="Salamov A."/>
            <person name="Schmutz J."/>
            <person name="Schwarze F.W.M.R."/>
            <person name="vanKuyk P.A."/>
            <person name="Horton J.S."/>
            <person name="Grigoriev I.V."/>
            <person name="Woesten H.A.B."/>
        </authorList>
    </citation>
    <scope>NUCLEOTIDE SEQUENCE [LARGE SCALE GENOMIC DNA]</scope>
    <source>
        <strain evidence="2">H4-8 / FGSC 9210</strain>
    </source>
</reference>
<dbReference type="KEGG" id="scm:SCHCO_01295103"/>
<name>D8PXH1_SCHCM</name>
<dbReference type="AlphaFoldDB" id="D8PXH1"/>
<feature type="non-terminal residue" evidence="1">
    <location>
        <position position="504"/>
    </location>
</feature>